<evidence type="ECO:0000313" key="2">
    <source>
        <dbReference type="EMBL" id="KRO31982.1"/>
    </source>
</evidence>
<protein>
    <recommendedName>
        <fullName evidence="4">Major facilitator superfamily (MFS) profile domain-containing protein</fullName>
    </recommendedName>
</protein>
<dbReference type="Proteomes" id="UP000053349">
    <property type="component" value="Unassembled WGS sequence"/>
</dbReference>
<keyword evidence="1" id="KW-1133">Transmembrane helix</keyword>
<feature type="transmembrane region" description="Helical" evidence="1">
    <location>
        <begin position="17"/>
        <end position="40"/>
    </location>
</feature>
<gene>
    <name evidence="2" type="ORF">ABR64_00415</name>
</gene>
<feature type="transmembrane region" description="Helical" evidence="1">
    <location>
        <begin position="46"/>
        <end position="70"/>
    </location>
</feature>
<accession>A0A0R2P1P8</accession>
<dbReference type="EMBL" id="LIAW01000160">
    <property type="protein sequence ID" value="KRO31982.1"/>
    <property type="molecule type" value="Genomic_DNA"/>
</dbReference>
<dbReference type="AlphaFoldDB" id="A0A0R2P1P8"/>
<dbReference type="SUPFAM" id="SSF103473">
    <property type="entry name" value="MFS general substrate transporter"/>
    <property type="match status" value="1"/>
</dbReference>
<keyword evidence="1" id="KW-0472">Membrane</keyword>
<reference evidence="2 3" key="1">
    <citation type="submission" date="2015-10" db="EMBL/GenBank/DDBJ databases">
        <title>Metagenome-Assembled Genomes uncover a global brackish microbiome.</title>
        <authorList>
            <person name="Hugerth L.W."/>
            <person name="Larsson J."/>
            <person name="Alneberg J."/>
            <person name="Lindh M.V."/>
            <person name="Legrand C."/>
            <person name="Pinhassi J."/>
            <person name="Andersson A.F."/>
        </authorList>
    </citation>
    <scope>NUCLEOTIDE SEQUENCE [LARGE SCALE GENOMIC DNA]</scope>
    <source>
        <strain evidence="2">BACL2 MAG-121001-bin67</strain>
    </source>
</reference>
<name>A0A0R2P1P8_9ACTN</name>
<dbReference type="Gene3D" id="1.20.1250.20">
    <property type="entry name" value="MFS general substrate transporter like domains"/>
    <property type="match status" value="1"/>
</dbReference>
<dbReference type="InterPro" id="IPR036259">
    <property type="entry name" value="MFS_trans_sf"/>
</dbReference>
<feature type="non-terminal residue" evidence="2">
    <location>
        <position position="1"/>
    </location>
</feature>
<evidence type="ECO:0008006" key="4">
    <source>
        <dbReference type="Google" id="ProtNLM"/>
    </source>
</evidence>
<evidence type="ECO:0000256" key="1">
    <source>
        <dbReference type="SAM" id="Phobius"/>
    </source>
</evidence>
<sequence>GFAVAERSVSPKRTTEVLAWSISALNLGGAIPAAITGYIIDTYGSTVAFIVPVICMLIALLSLLPFLSLWKAKVIQL</sequence>
<proteinExistence type="predicted"/>
<comment type="caution">
    <text evidence="2">The sequence shown here is derived from an EMBL/GenBank/DDBJ whole genome shotgun (WGS) entry which is preliminary data.</text>
</comment>
<keyword evidence="1" id="KW-0812">Transmembrane</keyword>
<evidence type="ECO:0000313" key="3">
    <source>
        <dbReference type="Proteomes" id="UP000053349"/>
    </source>
</evidence>
<organism evidence="2 3">
    <name type="scientific">Actinobacteria bacterium BACL2 MAG-121001-bin67</name>
    <dbReference type="NCBI Taxonomy" id="1655572"/>
    <lineage>
        <taxon>Bacteria</taxon>
        <taxon>Bacillati</taxon>
        <taxon>Actinomycetota</taxon>
        <taxon>Actinomycetes</taxon>
        <taxon>Actinomycetes incertae sedis</taxon>
        <taxon>ac1 cluster</taxon>
    </lineage>
</organism>